<accession>A0A3M7GRK9</accession>
<sequence>MIRPPPADGSASARSTFSPVPPPSSTDPFNVAPGMPGAPSGYVPYADIYGRGTSFAHDHHQHFVPPSRPPQSSNGSANRAWDQGRQPYSPPISPPHAGYRQEPFAQSHSSFVAEEIQRGLHMSGSPWPQESYLYTEPRPSPTSRQHEHHTRGEQDSATFGAALHKGDDRYTEFDERGRAQDMSPPRNEKEEVMPFEARSRYATPPSWTAKSASHSNPADTSPQTQSSMYTVDPRHPLTGQLRADQAVGVGPGKGVPANR</sequence>
<gene>
    <name evidence="2" type="ORF">D0862_05529</name>
</gene>
<name>A0A3M7GRK9_HORWE</name>
<dbReference type="Proteomes" id="UP000281468">
    <property type="component" value="Unassembled WGS sequence"/>
</dbReference>
<proteinExistence type="predicted"/>
<comment type="caution">
    <text evidence="2">The sequence shown here is derived from an EMBL/GenBank/DDBJ whole genome shotgun (WGS) entry which is preliminary data.</text>
</comment>
<reference evidence="2 3" key="1">
    <citation type="journal article" date="2018" name="BMC Genomics">
        <title>Genomic evidence for intraspecific hybridization in a clonal and extremely halotolerant yeast.</title>
        <authorList>
            <person name="Gostincar C."/>
            <person name="Stajich J.E."/>
            <person name="Zupancic J."/>
            <person name="Zalar P."/>
            <person name="Gunde-Cimerman N."/>
        </authorList>
    </citation>
    <scope>NUCLEOTIDE SEQUENCE [LARGE SCALE GENOMIC DNA]</scope>
    <source>
        <strain evidence="2 3">EXF-171</strain>
    </source>
</reference>
<feature type="region of interest" description="Disordered" evidence="1">
    <location>
        <begin position="1"/>
        <end position="259"/>
    </location>
</feature>
<evidence type="ECO:0000256" key="1">
    <source>
        <dbReference type="SAM" id="MobiDB-lite"/>
    </source>
</evidence>
<protein>
    <submittedName>
        <fullName evidence="2">Uncharacterized protein</fullName>
    </submittedName>
</protein>
<feature type="compositionally biased region" description="Polar residues" evidence="1">
    <location>
        <begin position="205"/>
        <end position="229"/>
    </location>
</feature>
<dbReference type="EMBL" id="QWIQ01000147">
    <property type="protein sequence ID" value="RMZ03744.1"/>
    <property type="molecule type" value="Genomic_DNA"/>
</dbReference>
<evidence type="ECO:0000313" key="2">
    <source>
        <dbReference type="EMBL" id="RMZ03744.1"/>
    </source>
</evidence>
<feature type="compositionally biased region" description="Basic and acidic residues" evidence="1">
    <location>
        <begin position="164"/>
        <end position="179"/>
    </location>
</feature>
<dbReference type="AlphaFoldDB" id="A0A3M7GRK9"/>
<organism evidence="2 3">
    <name type="scientific">Hortaea werneckii</name>
    <name type="common">Black yeast</name>
    <name type="synonym">Cladosporium werneckii</name>
    <dbReference type="NCBI Taxonomy" id="91943"/>
    <lineage>
        <taxon>Eukaryota</taxon>
        <taxon>Fungi</taxon>
        <taxon>Dikarya</taxon>
        <taxon>Ascomycota</taxon>
        <taxon>Pezizomycotina</taxon>
        <taxon>Dothideomycetes</taxon>
        <taxon>Dothideomycetidae</taxon>
        <taxon>Mycosphaerellales</taxon>
        <taxon>Teratosphaeriaceae</taxon>
        <taxon>Hortaea</taxon>
    </lineage>
</organism>
<evidence type="ECO:0000313" key="3">
    <source>
        <dbReference type="Proteomes" id="UP000281468"/>
    </source>
</evidence>